<comment type="caution">
    <text evidence="1">The sequence shown here is derived from an EMBL/GenBank/DDBJ whole genome shotgun (WGS) entry which is preliminary data.</text>
</comment>
<organism evidence="1 2">
    <name type="scientific">Planococcus dechangensis</name>
    <dbReference type="NCBI Taxonomy" id="1176255"/>
    <lineage>
        <taxon>Bacteria</taxon>
        <taxon>Bacillati</taxon>
        <taxon>Bacillota</taxon>
        <taxon>Bacilli</taxon>
        <taxon>Bacillales</taxon>
        <taxon>Caryophanaceae</taxon>
        <taxon>Planococcus</taxon>
    </lineage>
</organism>
<keyword evidence="2" id="KW-1185">Reference proteome</keyword>
<dbReference type="RefSeq" id="WP_377277280.1">
    <property type="nucleotide sequence ID" value="NZ_JBHSGL010000005.1"/>
</dbReference>
<accession>A0ABV9MA02</accession>
<evidence type="ECO:0000313" key="1">
    <source>
        <dbReference type="EMBL" id="MFC4712229.1"/>
    </source>
</evidence>
<dbReference type="EMBL" id="JBHSGL010000005">
    <property type="protein sequence ID" value="MFC4712229.1"/>
    <property type="molecule type" value="Genomic_DNA"/>
</dbReference>
<proteinExistence type="predicted"/>
<evidence type="ECO:0000313" key="2">
    <source>
        <dbReference type="Proteomes" id="UP001595932"/>
    </source>
</evidence>
<protein>
    <submittedName>
        <fullName evidence="1">Uncharacterized protein</fullName>
    </submittedName>
</protein>
<reference evidence="2" key="1">
    <citation type="journal article" date="2019" name="Int. J. Syst. Evol. Microbiol.">
        <title>The Global Catalogue of Microorganisms (GCM) 10K type strain sequencing project: providing services to taxonomists for standard genome sequencing and annotation.</title>
        <authorList>
            <consortium name="The Broad Institute Genomics Platform"/>
            <consortium name="The Broad Institute Genome Sequencing Center for Infectious Disease"/>
            <person name="Wu L."/>
            <person name="Ma J."/>
        </authorList>
    </citation>
    <scope>NUCLEOTIDE SEQUENCE [LARGE SCALE GENOMIC DNA]</scope>
    <source>
        <strain evidence="2">CGMCC 1.12151</strain>
    </source>
</reference>
<sequence>MNLPFKEGSELYMKAMEKYQDERLWDMWLSIFPNMDKESFISFEQFKLNARKQKLTKRTDEEIIQDAESILKTLKKPSA</sequence>
<name>A0ABV9MA02_9BACL</name>
<dbReference type="Proteomes" id="UP001595932">
    <property type="component" value="Unassembled WGS sequence"/>
</dbReference>
<gene>
    <name evidence="1" type="ORF">ACFO5U_05155</name>
</gene>